<evidence type="ECO:0000313" key="2">
    <source>
        <dbReference type="EMBL" id="ANS32617.1"/>
    </source>
</evidence>
<keyword evidence="1" id="KW-0812">Transmembrane</keyword>
<name>A0A1B1KJ45_RHOOP</name>
<dbReference type="PATRIC" id="fig|37919.13.peg.8470"/>
<feature type="transmembrane region" description="Helical" evidence="1">
    <location>
        <begin position="30"/>
        <end position="51"/>
    </location>
</feature>
<sequence>MTTWTLWLGALLVVGGSAALFKHQAVAARALWVLAVLAVLAFAAAAVGAVTASEVSLPLLLAVVIAIVATGALVAVTVPSKNPRERVSADG</sequence>
<geneLocation type="plasmid" evidence="3">
    <name>pr1cp2</name>
</geneLocation>
<gene>
    <name evidence="2" type="ORF">R1CP_40185</name>
</gene>
<dbReference type="EMBL" id="CP009113">
    <property type="protein sequence ID" value="ANS32617.1"/>
    <property type="molecule type" value="Genomic_DNA"/>
</dbReference>
<organism evidence="2 3">
    <name type="scientific">Rhodococcus opacus</name>
    <name type="common">Nocardia opaca</name>
    <dbReference type="NCBI Taxonomy" id="37919"/>
    <lineage>
        <taxon>Bacteria</taxon>
        <taxon>Bacillati</taxon>
        <taxon>Actinomycetota</taxon>
        <taxon>Actinomycetes</taxon>
        <taxon>Mycobacteriales</taxon>
        <taxon>Nocardiaceae</taxon>
        <taxon>Rhodococcus</taxon>
    </lineage>
</organism>
<dbReference type="Proteomes" id="UP000186108">
    <property type="component" value="Plasmid pR1CP2"/>
</dbReference>
<feature type="transmembrane region" description="Helical" evidence="1">
    <location>
        <begin position="57"/>
        <end position="78"/>
    </location>
</feature>
<feature type="transmembrane region" description="Helical" evidence="1">
    <location>
        <begin position="6"/>
        <end position="23"/>
    </location>
</feature>
<reference evidence="2 3" key="1">
    <citation type="submission" date="2014-07" db="EMBL/GenBank/DDBJ databases">
        <authorList>
            <person name="Zhang J.E."/>
            <person name="Yang H."/>
            <person name="Guo J."/>
            <person name="Deng Z."/>
            <person name="Luo H."/>
            <person name="Luo M."/>
            <person name="Zhao B."/>
        </authorList>
    </citation>
    <scope>NUCLEOTIDE SEQUENCE [LARGE SCALE GENOMIC DNA]</scope>
    <source>
        <strain evidence="2 3">1CP</strain>
        <plasmid evidence="3">Plasmid pr1cp2</plasmid>
    </source>
</reference>
<protein>
    <submittedName>
        <fullName evidence="2">Putative membrane protein</fullName>
    </submittedName>
</protein>
<keyword evidence="1" id="KW-0472">Membrane</keyword>
<evidence type="ECO:0000256" key="1">
    <source>
        <dbReference type="SAM" id="Phobius"/>
    </source>
</evidence>
<keyword evidence="1" id="KW-1133">Transmembrane helix</keyword>
<accession>A0A1B1KJ45</accession>
<proteinExistence type="predicted"/>
<dbReference type="RefSeq" id="WP_065493970.1">
    <property type="nucleotide sequence ID" value="NZ_CP009113.1"/>
</dbReference>
<keyword evidence="2" id="KW-0614">Plasmid</keyword>
<dbReference type="AlphaFoldDB" id="A0A1B1KJ45"/>
<evidence type="ECO:0000313" key="3">
    <source>
        <dbReference type="Proteomes" id="UP000186108"/>
    </source>
</evidence>